<feature type="transmembrane region" description="Helical" evidence="1">
    <location>
        <begin position="68"/>
        <end position="87"/>
    </location>
</feature>
<feature type="transmembrane region" description="Helical" evidence="1">
    <location>
        <begin position="30"/>
        <end position="56"/>
    </location>
</feature>
<dbReference type="Proteomes" id="UP000602395">
    <property type="component" value="Unassembled WGS sequence"/>
</dbReference>
<feature type="transmembrane region" description="Helical" evidence="1">
    <location>
        <begin position="144"/>
        <end position="162"/>
    </location>
</feature>
<keyword evidence="1" id="KW-1133">Transmembrane helix</keyword>
<sequence length="225" mass="23137">MTSLIMAAIGVAMLGLCIVAVRLRARVGGLAVVVAAILVGLAYDNVAVAIGRLIGYGDVLLAINLPRFWIHAIVTPLLIVVAGVLVGRLGVTQIRDRNIALAGWALVAMLIAIGVVEDIVRARLVPEDAGDALRYVNAQAQGPPLPAIITILALIVLGVMAWRRVGFPWLFIGAIVMLIAAAAGSAVLWIGNLGELVLLAAVVATMAAVGGVRLPLTSATVGGAR</sequence>
<proteinExistence type="predicted"/>
<accession>A0ABR7WA70</accession>
<evidence type="ECO:0000256" key="1">
    <source>
        <dbReference type="SAM" id="Phobius"/>
    </source>
</evidence>
<keyword evidence="1" id="KW-0812">Transmembrane</keyword>
<dbReference type="EMBL" id="JACWMS010000002">
    <property type="protein sequence ID" value="MBD1319700.1"/>
    <property type="molecule type" value="Genomic_DNA"/>
</dbReference>
<evidence type="ECO:0000313" key="3">
    <source>
        <dbReference type="Proteomes" id="UP000602395"/>
    </source>
</evidence>
<feature type="transmembrane region" description="Helical" evidence="1">
    <location>
        <begin position="169"/>
        <end position="190"/>
    </location>
</feature>
<feature type="transmembrane region" description="Helical" evidence="1">
    <location>
        <begin position="6"/>
        <end position="23"/>
    </location>
</feature>
<keyword evidence="3" id="KW-1185">Reference proteome</keyword>
<dbReference type="RefSeq" id="WP_190266572.1">
    <property type="nucleotide sequence ID" value="NZ_BAABAD010000005.1"/>
</dbReference>
<feature type="transmembrane region" description="Helical" evidence="1">
    <location>
        <begin position="99"/>
        <end position="116"/>
    </location>
</feature>
<gene>
    <name evidence="2" type="ORF">IDF66_08865</name>
</gene>
<protein>
    <submittedName>
        <fullName evidence="2">Uncharacterized protein</fullName>
    </submittedName>
</protein>
<name>A0ABR7WA70_9ACTN</name>
<comment type="caution">
    <text evidence="2">The sequence shown here is derived from an EMBL/GenBank/DDBJ whole genome shotgun (WGS) entry which is preliminary data.</text>
</comment>
<reference evidence="2 3" key="1">
    <citation type="submission" date="2020-09" db="EMBL/GenBank/DDBJ databases">
        <title>Novel species in genus Gordonia.</title>
        <authorList>
            <person name="Zhang G."/>
        </authorList>
    </citation>
    <scope>NUCLEOTIDE SEQUENCE [LARGE SCALE GENOMIC DNA]</scope>
    <source>
        <strain evidence="2 3">ON-33</strain>
    </source>
</reference>
<keyword evidence="1" id="KW-0472">Membrane</keyword>
<feature type="transmembrane region" description="Helical" evidence="1">
    <location>
        <begin position="196"/>
        <end position="216"/>
    </location>
</feature>
<evidence type="ECO:0000313" key="2">
    <source>
        <dbReference type="EMBL" id="MBD1319700.1"/>
    </source>
</evidence>
<organism evidence="2 3">
    <name type="scientific">Gordonia hankookensis</name>
    <dbReference type="NCBI Taxonomy" id="589403"/>
    <lineage>
        <taxon>Bacteria</taxon>
        <taxon>Bacillati</taxon>
        <taxon>Actinomycetota</taxon>
        <taxon>Actinomycetes</taxon>
        <taxon>Mycobacteriales</taxon>
        <taxon>Gordoniaceae</taxon>
        <taxon>Gordonia</taxon>
    </lineage>
</organism>